<dbReference type="InterPro" id="IPR036875">
    <property type="entry name" value="Znf_CCHC_sf"/>
</dbReference>
<dbReference type="GO" id="GO:0004190">
    <property type="term" value="F:aspartic-type endopeptidase activity"/>
    <property type="evidence" value="ECO:0007669"/>
    <property type="project" value="InterPro"/>
</dbReference>
<dbReference type="FunFam" id="3.30.420.10:FF:000032">
    <property type="entry name" value="Retrovirus-related Pol polyprotein from transposon 297-like Protein"/>
    <property type="match status" value="1"/>
</dbReference>
<keyword evidence="3" id="KW-0548">Nucleotidyltransferase</keyword>
<dbReference type="GO" id="GO:0008270">
    <property type="term" value="F:zinc ion binding"/>
    <property type="evidence" value="ECO:0007669"/>
    <property type="project" value="InterPro"/>
</dbReference>
<dbReference type="GO" id="GO:0003964">
    <property type="term" value="F:RNA-directed DNA polymerase activity"/>
    <property type="evidence" value="ECO:0007669"/>
    <property type="project" value="UniProtKB-KW"/>
</dbReference>
<dbReference type="InterPro" id="IPR003036">
    <property type="entry name" value="Gag_P30"/>
</dbReference>
<dbReference type="Pfam" id="PF17917">
    <property type="entry name" value="RT_RNaseH"/>
    <property type="match status" value="1"/>
</dbReference>
<dbReference type="CDD" id="cd09273">
    <property type="entry name" value="RNase_HI_RT_Bel"/>
    <property type="match status" value="2"/>
</dbReference>
<evidence type="ECO:0000256" key="5">
    <source>
        <dbReference type="ARBA" id="ARBA00022759"/>
    </source>
</evidence>
<dbReference type="Gene3D" id="4.10.60.10">
    <property type="entry name" value="Zinc finger, CCHC-type"/>
    <property type="match status" value="1"/>
</dbReference>
<feature type="domain" description="Integrase catalytic" evidence="13">
    <location>
        <begin position="1788"/>
        <end position="1946"/>
    </location>
</feature>
<feature type="domain" description="RNase H type-1" evidence="12">
    <location>
        <begin position="619"/>
        <end position="765"/>
    </location>
</feature>
<dbReference type="Gene3D" id="3.10.20.370">
    <property type="match status" value="1"/>
</dbReference>
<dbReference type="Gene3D" id="2.40.70.10">
    <property type="entry name" value="Acid Proteases"/>
    <property type="match status" value="2"/>
</dbReference>
<dbReference type="InterPro" id="IPR012337">
    <property type="entry name" value="RNaseH-like_sf"/>
</dbReference>
<keyword evidence="2" id="KW-0808">Transferase</keyword>
<dbReference type="InterPro" id="IPR036946">
    <property type="entry name" value="G_retro_matrix_sf"/>
</dbReference>
<dbReference type="SUPFAM" id="SSF53098">
    <property type="entry name" value="Ribonuclease H-like"/>
    <property type="match status" value="5"/>
</dbReference>
<evidence type="ECO:0000256" key="4">
    <source>
        <dbReference type="ARBA" id="ARBA00022722"/>
    </source>
</evidence>
<keyword evidence="9" id="KW-0695">RNA-directed DNA polymerase</keyword>
<evidence type="ECO:0000256" key="2">
    <source>
        <dbReference type="ARBA" id="ARBA00022679"/>
    </source>
</evidence>
<dbReference type="InterPro" id="IPR008919">
    <property type="entry name" value="Retrov_capsid_N"/>
</dbReference>
<keyword evidence="8" id="KW-0694">RNA-binding</keyword>
<evidence type="ECO:0000256" key="10">
    <source>
        <dbReference type="SAM" id="MobiDB-lite"/>
    </source>
</evidence>
<reference evidence="14" key="1">
    <citation type="submission" date="2003-09" db="EMBL/GenBank/DDBJ databases">
        <title>Liver regeneration after PH.</title>
        <authorList>
            <person name="Xu C.S."/>
            <person name="Chang C.F."/>
            <person name="Han H.P."/>
            <person name="Wang G.P."/>
            <person name="Chai L.Q."/>
            <person name="Yuan J.Y."/>
            <person name="Yang K.J."/>
            <person name="Zhao L.F."/>
            <person name="Ma H."/>
            <person name="Wang L."/>
            <person name="Wang S.F."/>
            <person name="Xing X.K."/>
            <person name="Shen G.M."/>
            <person name="Shi J.B."/>
            <person name="Rahman S."/>
            <person name="Wang Q.N."/>
            <person name="Zhang J.B."/>
        </authorList>
    </citation>
    <scope>NUCLEOTIDE SEQUENCE</scope>
    <source>
        <strain evidence="14">Sprague-Dawley</strain>
    </source>
</reference>
<dbReference type="InterPro" id="IPR018061">
    <property type="entry name" value="Retropepsins"/>
</dbReference>
<evidence type="ECO:0000313" key="14">
    <source>
        <dbReference type="EMBL" id="AAQ96246.1"/>
    </source>
</evidence>
<dbReference type="InterPro" id="IPR039464">
    <property type="entry name" value="Gag-pol_Znf-H3C2"/>
</dbReference>
<dbReference type="PROSITE" id="PS50994">
    <property type="entry name" value="INTEGRASE"/>
    <property type="match status" value="3"/>
</dbReference>
<dbReference type="Gene3D" id="1.10.340.70">
    <property type="match status" value="2"/>
</dbReference>
<dbReference type="Pfam" id="PF02093">
    <property type="entry name" value="Gag_p30"/>
    <property type="match status" value="3"/>
</dbReference>
<dbReference type="SUPFAM" id="SSF50630">
    <property type="entry name" value="Acid proteases"/>
    <property type="match status" value="2"/>
</dbReference>
<feature type="domain" description="Integrase catalytic" evidence="13">
    <location>
        <begin position="832"/>
        <end position="916"/>
    </location>
</feature>
<dbReference type="InterPro" id="IPR040643">
    <property type="entry name" value="MLVIN_C"/>
</dbReference>
<evidence type="ECO:0000256" key="6">
    <source>
        <dbReference type="ARBA" id="ARBA00022801"/>
    </source>
</evidence>
<feature type="region of interest" description="Disordered" evidence="10">
    <location>
        <begin position="216"/>
        <end position="238"/>
    </location>
</feature>
<dbReference type="InterPro" id="IPR041373">
    <property type="entry name" value="RT_RNaseH"/>
</dbReference>
<evidence type="ECO:0000256" key="3">
    <source>
        <dbReference type="ARBA" id="ARBA00022695"/>
    </source>
</evidence>
<dbReference type="Pfam" id="PF00665">
    <property type="entry name" value="rve"/>
    <property type="match status" value="2"/>
</dbReference>
<dbReference type="GO" id="GO:0004523">
    <property type="term" value="F:RNA-DNA hybrid ribonuclease activity"/>
    <property type="evidence" value="ECO:0007669"/>
    <property type="project" value="InterPro"/>
</dbReference>
<evidence type="ECO:0000259" key="12">
    <source>
        <dbReference type="PROSITE" id="PS50879"/>
    </source>
</evidence>
<dbReference type="PROSITE" id="PS00141">
    <property type="entry name" value="ASP_PROTEASE"/>
    <property type="match status" value="1"/>
</dbReference>
<dbReference type="InterPro" id="IPR001995">
    <property type="entry name" value="Peptidase_A2_cat"/>
</dbReference>
<evidence type="ECO:0000256" key="9">
    <source>
        <dbReference type="ARBA" id="ARBA00022918"/>
    </source>
</evidence>
<dbReference type="PROSITE" id="PS50879">
    <property type="entry name" value="RNASE_H_1"/>
    <property type="match status" value="2"/>
</dbReference>
<dbReference type="GO" id="GO:0003723">
    <property type="term" value="F:RNA binding"/>
    <property type="evidence" value="ECO:0007669"/>
    <property type="project" value="UniProtKB-KW"/>
</dbReference>
<feature type="domain" description="Peptidase A2" evidence="11">
    <location>
        <begin position="267"/>
        <end position="332"/>
    </location>
</feature>
<keyword evidence="7" id="KW-0460">Magnesium</keyword>
<evidence type="ECO:0000256" key="8">
    <source>
        <dbReference type="ARBA" id="ARBA00022884"/>
    </source>
</evidence>
<accession>Q6TXG6</accession>
<dbReference type="InterPro" id="IPR036397">
    <property type="entry name" value="RNaseH_sf"/>
</dbReference>
<dbReference type="Gene3D" id="2.30.30.850">
    <property type="match status" value="3"/>
</dbReference>
<evidence type="ECO:0000256" key="1">
    <source>
        <dbReference type="ARBA" id="ARBA00018735"/>
    </source>
</evidence>
<dbReference type="PROSITE" id="PS50175">
    <property type="entry name" value="ASP_PROT_RETROV"/>
    <property type="match status" value="2"/>
</dbReference>
<feature type="domain" description="RNase H type-1" evidence="12">
    <location>
        <begin position="1539"/>
        <end position="1682"/>
    </location>
</feature>
<dbReference type="InterPro" id="IPR001969">
    <property type="entry name" value="Aspartic_peptidase_AS"/>
</dbReference>
<dbReference type="InterPro" id="IPR050462">
    <property type="entry name" value="Retroviral_Gag-Pol_poly"/>
</dbReference>
<dbReference type="SUPFAM" id="SSF57756">
    <property type="entry name" value="Retrovirus zinc finger-like domains"/>
    <property type="match status" value="1"/>
</dbReference>
<dbReference type="GO" id="GO:0015074">
    <property type="term" value="P:DNA integration"/>
    <property type="evidence" value="ECO:0007669"/>
    <property type="project" value="InterPro"/>
</dbReference>
<name>Q6TXG6_RAT</name>
<dbReference type="GO" id="GO:0006508">
    <property type="term" value="P:proteolysis"/>
    <property type="evidence" value="ECO:0007669"/>
    <property type="project" value="InterPro"/>
</dbReference>
<dbReference type="EMBL" id="AY383688">
    <property type="protein sequence ID" value="AAQ96246.1"/>
    <property type="molecule type" value="mRNA"/>
</dbReference>
<dbReference type="SUPFAM" id="SSF47836">
    <property type="entry name" value="Retroviral matrix proteins"/>
    <property type="match status" value="1"/>
</dbReference>
<sequence>MPDSTSQAFPLRQGTGGQTQYWPFSAADIYNWKQNNPSFSKDPVALTDLIESVLLTHQPTWDDCQQLLQDLLTSEKKQRVFLEARKHVLGDDGRPTQLPEDQTGILIQLKLLLAGLRGAIRRPTNLAQVKQVLQEAGETPSTFLERLKEAYRMYTPYDPDDPGQMTSVSMSFIWQAAPDIRTKLQRLENLQGYTLQDLLKEAEKIFNKREIKKKQKIESNVGRHSSGPRKEGRWGGGARKGLKLDKDQCAYYKEKGHWARECPKKPDTGAQHSVLTQASGQLSDWTAWVQRATGEKQYRWTMDRRVQLATGKVTHSFLHVPDCPYPLLGRDLLTKLKAQIHFEEGGARITGPHGTLLQVLTLQLEDEYRLYEPGQDKPQSLEIDTWVTNFPLAWAETGGMGLALQQPPLIIQLKATTTPVSIKQYPLSHKAYQGIRPHITRLLDQGILIPCRSPWNTPLLPVKKPGTGDYRPVQDLRKGYAKGVLTQRLGPWKRPVAYLSKKLDPVASGWPPCLRMVAAIAVLIKDTGKLTLGQPLTILTPHAVEALVKQPPDRWLSNSHMTHYQALLLDAERVQFGPVVALNPATLLPLPEEAEQHDCLQILTEVHRTRPDLSDQPLQNADHTWYTDDNSFLAEGERKAGAAVTMEDKVIWAKALPAGTSTQRAELIALTQALKMAKGKRLNVYTDSHYAFATAHIHGEIYRRQGLLTSKDKDIKNKAKILALLEALFLPKRLSIIHCPGHQKGHNPKARRNRLADATAREAAMSKQILPLNSPDQPTPPPKMKTLLDREEINLWFFLNRDKAIQKVTESYKACAQVNPGKTMIGQRVRPRGHRPDIHWEIDFTEIKPGIYGYKYLLVFVDTFSGWVKAFPTKHETTKMVTKKLLEEIFPRYDMPQALGSDNGPAFVSQDWVALLPLVLYRARNTPGPHGLTPFEIMYGAPPPFVHFFDSNIADFADSPSLRAHLQALQIVQRDVWRPLAAAYQDKLEHPVVPHPFQIGDTVWVRRHQTKNLMPQWKAPYTVLLTTPTALKYLLVFVDTFSGWVKAFPTKHETTKMVTKKLLEKIFPRYDMPQALGSDNGPAFVSQDWVALLPLVLYRARNTPGPHGLTPFEIMYGTPPPFVHFFDSNIADSADSPSLRAHLQALQIVQRDVWRPLAAAYQDKLEHPVVPHPFQIGDTVWVRRHQTKNLMPQWKAPYTVLLTTPTALKVPVPVYPDNKPNPLADCILWCLGLVFGVRGSPSRGKVLPESFSFGALAGKGDPPPRDHRPPTGRTNVGQSLTTPLSLTLDHWKDVHDRAHNQSVEVKKKGKWQTLYTSEWPTFGAGWPVNGTFNKIIILQVKDRVVHGHPDQLLLAGLRGAIRRPTNLAQVKQVLQEAGETPSTFLERLKEAYRMYTPYDPDDPGQMTSVSMSFIWQAAPDIRTKLQRVTLKVGGQPVTFLVDTGAQHSVLTQASGQLSDWTAWVQRATGEKQYRWTTDRRVQLATALLLDAERVQFGPIVALNPATLLPLPEETEQHDCLQILAEVHGTRPDLSDQPLQNADHTWYTDDNSFLAEGERKARAAVTTEDKVIWAKALPVSTSAQRAELIALTQALKMTKGKRLNIYTDSRYAFATAHIHGEIYRRRGLLTSEGKDMAKILALLEALFLPKRLSIIHCPGHQKGQNPEARRNRLADATAREAAMSKQILPLNSPDQPTPPPVGQTSWVYAHEDIELLKKMGAIYHPQLKQTFELISFLHKKIKTLLDREEINLWFFLNWDKAIQKVTESYKACAQVNLGRTMIGQGVRPRGQRPDIHWEIDFTKIKPGIYGYKYLLVFVDTFSGWVKAFPTKHETTKMVTKKLLEKIFPRYGMPQALGSDNGPAFVSQVSQLVAKLLGIDWKLHCAYRPQSSGQVERMNRTIKETLSKLTLATGSKDWVALLPLVLYRARNTPGPHGLTPFEIMYGAPPPFVHFFDSNIADFADSPSLRAHLQALQIVQRDVWRPLAAAYQDKLEHPVVPHPFQIGDTVWVRRHQTKNLEPRWKGPYTVLLTTPTALKVDGVAA</sequence>
<dbReference type="Pfam" id="PF18697">
    <property type="entry name" value="MLVIN_C"/>
    <property type="match status" value="3"/>
</dbReference>
<organism evidence="14">
    <name type="scientific">Rattus norvegicus</name>
    <name type="common">Rat</name>
    <dbReference type="NCBI Taxonomy" id="10116"/>
    <lineage>
        <taxon>Eukaryota</taxon>
        <taxon>Metazoa</taxon>
        <taxon>Chordata</taxon>
        <taxon>Craniata</taxon>
        <taxon>Vertebrata</taxon>
        <taxon>Euteleostomi</taxon>
        <taxon>Mammalia</taxon>
        <taxon>Eutheria</taxon>
        <taxon>Euarchontoglires</taxon>
        <taxon>Glires</taxon>
        <taxon>Rodentia</taxon>
        <taxon>Myomorpha</taxon>
        <taxon>Muroidea</taxon>
        <taxon>Muridae</taxon>
        <taxon>Murinae</taxon>
        <taxon>Rattus</taxon>
    </lineage>
</organism>
<dbReference type="Gene3D" id="1.10.375.10">
    <property type="entry name" value="Human Immunodeficiency Virus Type 1 Capsid Protein"/>
    <property type="match status" value="1"/>
</dbReference>
<keyword evidence="4" id="KW-0540">Nuclease</keyword>
<dbReference type="PANTHER" id="PTHR33166">
    <property type="entry name" value="GAG_P30 DOMAIN-CONTAINING PROTEIN"/>
    <property type="match status" value="1"/>
</dbReference>
<feature type="domain" description="Integrase catalytic" evidence="13">
    <location>
        <begin position="1006"/>
        <end position="1093"/>
    </location>
</feature>
<dbReference type="SUPFAM" id="SSF56672">
    <property type="entry name" value="DNA/RNA polymerases"/>
    <property type="match status" value="1"/>
</dbReference>
<dbReference type="Gene3D" id="1.10.150.180">
    <property type="entry name" value="Gamma-retroviral matrix domain"/>
    <property type="match status" value="1"/>
</dbReference>
<protein>
    <recommendedName>
        <fullName evidence="1">Gag-Pol polyprotein</fullName>
    </recommendedName>
</protein>
<dbReference type="InterPro" id="IPR002156">
    <property type="entry name" value="RNaseH_domain"/>
</dbReference>
<feature type="region of interest" description="Disordered" evidence="10">
    <location>
        <begin position="1256"/>
        <end position="1279"/>
    </location>
</feature>
<dbReference type="SUPFAM" id="SSF47943">
    <property type="entry name" value="Retrovirus capsid protein, N-terminal core domain"/>
    <property type="match status" value="1"/>
</dbReference>
<dbReference type="InterPro" id="IPR043502">
    <property type="entry name" value="DNA/RNA_pol_sf"/>
</dbReference>
<dbReference type="Gene3D" id="3.30.420.10">
    <property type="entry name" value="Ribonuclease H-like superfamily/Ribonuclease H"/>
    <property type="match status" value="4"/>
</dbReference>
<keyword evidence="6" id="KW-0378">Hydrolase</keyword>
<evidence type="ECO:0000256" key="7">
    <source>
        <dbReference type="ARBA" id="ARBA00022842"/>
    </source>
</evidence>
<feature type="domain" description="Peptidase A2" evidence="11">
    <location>
        <begin position="1437"/>
        <end position="1460"/>
    </location>
</feature>
<dbReference type="Pfam" id="PF00077">
    <property type="entry name" value="RVP"/>
    <property type="match status" value="1"/>
</dbReference>
<dbReference type="InterPro" id="IPR001584">
    <property type="entry name" value="Integrase_cat-core"/>
</dbReference>
<proteinExistence type="evidence at transcript level"/>
<dbReference type="Pfam" id="PF16721">
    <property type="entry name" value="zf-H3C2"/>
    <property type="match status" value="2"/>
</dbReference>
<dbReference type="InterPro" id="IPR010999">
    <property type="entry name" value="Retrovr_matrix"/>
</dbReference>
<evidence type="ECO:0000259" key="13">
    <source>
        <dbReference type="PROSITE" id="PS50994"/>
    </source>
</evidence>
<dbReference type="GO" id="GO:0019068">
    <property type="term" value="P:virion assembly"/>
    <property type="evidence" value="ECO:0007669"/>
    <property type="project" value="InterPro"/>
</dbReference>
<evidence type="ECO:0000259" key="11">
    <source>
        <dbReference type="PROSITE" id="PS50175"/>
    </source>
</evidence>
<dbReference type="Pfam" id="PF00075">
    <property type="entry name" value="RNase_H"/>
    <property type="match status" value="2"/>
</dbReference>
<keyword evidence="5" id="KW-0255">Endonuclease</keyword>
<dbReference type="InterPro" id="IPR021109">
    <property type="entry name" value="Peptidase_aspartic_dom_sf"/>
</dbReference>